<sequence>MSSVRMKGENVSRGKVMGNGDGNDHKVREYWLSNSSGNRVKRL</sequence>
<evidence type="ECO:0000256" key="1">
    <source>
        <dbReference type="SAM" id="MobiDB-lite"/>
    </source>
</evidence>
<comment type="caution">
    <text evidence="2">The sequence shown here is derived from an EMBL/GenBank/DDBJ whole genome shotgun (WGS) entry which is preliminary data.</text>
</comment>
<proteinExistence type="predicted"/>
<name>K7ZXR8_9ENTR</name>
<protein>
    <submittedName>
        <fullName evidence="2">Uncharacterized protein</fullName>
    </submittedName>
</protein>
<accession>K7ZXR8</accession>
<feature type="compositionally biased region" description="Polar residues" evidence="1">
    <location>
        <begin position="32"/>
        <end position="43"/>
    </location>
</feature>
<reference evidence="2" key="1">
    <citation type="submission" date="2012-07" db="EMBL/GenBank/DDBJ databases">
        <authorList>
            <person name="Cummings C."/>
        </authorList>
    </citation>
    <scope>NUCLEOTIDE SEQUENCE</scope>
    <source>
        <strain evidence="2">1330</strain>
    </source>
</reference>
<dbReference type="AlphaFoldDB" id="K7ZXR8"/>
<dbReference type="EMBL" id="CAKW01000019">
    <property type="protein sequence ID" value="CCJ71193.1"/>
    <property type="molecule type" value="Genomic_DNA"/>
</dbReference>
<evidence type="ECO:0000313" key="3">
    <source>
        <dbReference type="Proteomes" id="UP000009340"/>
    </source>
</evidence>
<gene>
    <name evidence="2" type="ORF">BN137_530</name>
</gene>
<feature type="compositionally biased region" description="Basic and acidic residues" evidence="1">
    <location>
        <begin position="1"/>
        <end position="12"/>
    </location>
</feature>
<feature type="region of interest" description="Disordered" evidence="1">
    <location>
        <begin position="1"/>
        <end position="43"/>
    </location>
</feature>
<organism evidence="2 3">
    <name type="scientific">Cronobacter condimenti 1330</name>
    <dbReference type="NCBI Taxonomy" id="1073999"/>
    <lineage>
        <taxon>Bacteria</taxon>
        <taxon>Pseudomonadati</taxon>
        <taxon>Pseudomonadota</taxon>
        <taxon>Gammaproteobacteria</taxon>
        <taxon>Enterobacterales</taxon>
        <taxon>Enterobacteriaceae</taxon>
        <taxon>Cronobacter</taxon>
    </lineage>
</organism>
<dbReference type="Proteomes" id="UP000009340">
    <property type="component" value="Unassembled WGS sequence"/>
</dbReference>
<evidence type="ECO:0000313" key="2">
    <source>
        <dbReference type="EMBL" id="CCJ71193.1"/>
    </source>
</evidence>